<evidence type="ECO:0000313" key="5">
    <source>
        <dbReference type="EMBL" id="KAK4204467.1"/>
    </source>
</evidence>
<feature type="compositionally biased region" description="Low complexity" evidence="3">
    <location>
        <begin position="133"/>
        <end position="149"/>
    </location>
</feature>
<feature type="compositionally biased region" description="Basic and acidic residues" evidence="3">
    <location>
        <begin position="381"/>
        <end position="396"/>
    </location>
</feature>
<feature type="region of interest" description="Disordered" evidence="3">
    <location>
        <begin position="126"/>
        <end position="202"/>
    </location>
</feature>
<feature type="compositionally biased region" description="Gly residues" evidence="3">
    <location>
        <begin position="398"/>
        <end position="414"/>
    </location>
</feature>
<dbReference type="Gene3D" id="3.30.70.330">
    <property type="match status" value="2"/>
</dbReference>
<dbReference type="PANTHER" id="PTHR23003:SF3">
    <property type="entry name" value="FI21236P1-RELATED"/>
    <property type="match status" value="1"/>
</dbReference>
<sequence length="452" mass="49161">MSRNQARHHQNLVLVTVPPGCVTDLYYITIANFSHSTTWKDLKVFVSQVCEVDFCLTYDPTSGFVRVKGQENFEKAYHFLNGRTLHDRCLQADGRNRDKPTFVKLPPNDYHAIMLLQEQQRGRVVVDDPSATQPAPDQYYSYPASSSPPDMRRNSEYTSPTQYTTTTTNHWNYPPYTTTTTNSDYPTSPSTTTTTYNPDLSSPSYSYQTVGAPDSYYTTSSSPYTHPTTANLPPIINTPLTTDFSDLSSFHPLPTNNKPVVTVEYRKIILLGLDKRWVSPSNVADLLTTAFGGGDLLTDGDGGQVERIEVPIGSKSKEAKGTAFITFASAGIALEAIDRLNGATVGERKITARMAEGVAASRDGKGGYATRGGGSSNSSKKMLEEQKRESRREKKAQGLGGSGGGNGGNGGGGWEQMPPVVVDGSRGKGGGAREGAPVIVNGTSGWWRRERK</sequence>
<dbReference type="CDD" id="cd00590">
    <property type="entry name" value="RRM_SF"/>
    <property type="match status" value="1"/>
</dbReference>
<dbReference type="GO" id="GO:1990904">
    <property type="term" value="C:ribonucleoprotein complex"/>
    <property type="evidence" value="ECO:0007669"/>
    <property type="project" value="TreeGrafter"/>
</dbReference>
<evidence type="ECO:0000256" key="3">
    <source>
        <dbReference type="SAM" id="MobiDB-lite"/>
    </source>
</evidence>
<feature type="region of interest" description="Disordered" evidence="3">
    <location>
        <begin position="362"/>
        <end position="452"/>
    </location>
</feature>
<name>A0AAN6XTW5_9PEZI</name>
<dbReference type="Pfam" id="PF00076">
    <property type="entry name" value="RRM_1"/>
    <property type="match status" value="1"/>
</dbReference>
<dbReference type="InterPro" id="IPR000504">
    <property type="entry name" value="RRM_dom"/>
</dbReference>
<feature type="compositionally biased region" description="Gly residues" evidence="3">
    <location>
        <begin position="366"/>
        <end position="375"/>
    </location>
</feature>
<dbReference type="AlphaFoldDB" id="A0AAN6XTW5"/>
<evidence type="ECO:0000313" key="6">
    <source>
        <dbReference type="Proteomes" id="UP001303160"/>
    </source>
</evidence>
<feature type="compositionally biased region" description="Low complexity" evidence="3">
    <location>
        <begin position="157"/>
        <end position="198"/>
    </location>
</feature>
<dbReference type="SMART" id="SM00360">
    <property type="entry name" value="RRM"/>
    <property type="match status" value="2"/>
</dbReference>
<dbReference type="GO" id="GO:0005737">
    <property type="term" value="C:cytoplasm"/>
    <property type="evidence" value="ECO:0007669"/>
    <property type="project" value="TreeGrafter"/>
</dbReference>
<proteinExistence type="predicted"/>
<keyword evidence="6" id="KW-1185">Reference proteome</keyword>
<accession>A0AAN6XTW5</accession>
<feature type="domain" description="RRM" evidence="4">
    <location>
        <begin position="266"/>
        <end position="357"/>
    </location>
</feature>
<keyword evidence="1 2" id="KW-0694">RNA-binding</keyword>
<dbReference type="InterPro" id="IPR050374">
    <property type="entry name" value="RRT5_SRSF_SR"/>
</dbReference>
<reference evidence="5" key="1">
    <citation type="journal article" date="2023" name="Mol. Phylogenet. Evol.">
        <title>Genome-scale phylogeny and comparative genomics of the fungal order Sordariales.</title>
        <authorList>
            <person name="Hensen N."/>
            <person name="Bonometti L."/>
            <person name="Westerberg I."/>
            <person name="Brannstrom I.O."/>
            <person name="Guillou S."/>
            <person name="Cros-Aarteil S."/>
            <person name="Calhoun S."/>
            <person name="Haridas S."/>
            <person name="Kuo A."/>
            <person name="Mondo S."/>
            <person name="Pangilinan J."/>
            <person name="Riley R."/>
            <person name="LaButti K."/>
            <person name="Andreopoulos B."/>
            <person name="Lipzen A."/>
            <person name="Chen C."/>
            <person name="Yan M."/>
            <person name="Daum C."/>
            <person name="Ng V."/>
            <person name="Clum A."/>
            <person name="Steindorff A."/>
            <person name="Ohm R.A."/>
            <person name="Martin F."/>
            <person name="Silar P."/>
            <person name="Natvig D.O."/>
            <person name="Lalanne C."/>
            <person name="Gautier V."/>
            <person name="Ament-Velasquez S.L."/>
            <person name="Kruys A."/>
            <person name="Hutchinson M.I."/>
            <person name="Powell A.J."/>
            <person name="Barry K."/>
            <person name="Miller A.N."/>
            <person name="Grigoriev I.V."/>
            <person name="Debuchy R."/>
            <person name="Gladieux P."/>
            <person name="Hiltunen Thoren M."/>
            <person name="Johannesson H."/>
        </authorList>
    </citation>
    <scope>NUCLEOTIDE SEQUENCE</scope>
    <source>
        <strain evidence="5">CBS 315.58</strain>
    </source>
</reference>
<evidence type="ECO:0000256" key="2">
    <source>
        <dbReference type="PROSITE-ProRule" id="PRU00176"/>
    </source>
</evidence>
<protein>
    <recommendedName>
        <fullName evidence="4">RRM domain-containing protein</fullName>
    </recommendedName>
</protein>
<dbReference type="PROSITE" id="PS50102">
    <property type="entry name" value="RRM"/>
    <property type="match status" value="1"/>
</dbReference>
<comment type="caution">
    <text evidence="5">The sequence shown here is derived from an EMBL/GenBank/DDBJ whole genome shotgun (WGS) entry which is preliminary data.</text>
</comment>
<gene>
    <name evidence="5" type="ORF">QBC40DRAFT_261660</name>
</gene>
<dbReference type="Proteomes" id="UP001303160">
    <property type="component" value="Unassembled WGS sequence"/>
</dbReference>
<dbReference type="GO" id="GO:0003729">
    <property type="term" value="F:mRNA binding"/>
    <property type="evidence" value="ECO:0007669"/>
    <property type="project" value="TreeGrafter"/>
</dbReference>
<dbReference type="PANTHER" id="PTHR23003">
    <property type="entry name" value="RNA RECOGNITION MOTIF RRM DOMAIN CONTAINING PROTEIN"/>
    <property type="match status" value="1"/>
</dbReference>
<evidence type="ECO:0000256" key="1">
    <source>
        <dbReference type="ARBA" id="ARBA00022884"/>
    </source>
</evidence>
<dbReference type="InterPro" id="IPR035979">
    <property type="entry name" value="RBD_domain_sf"/>
</dbReference>
<dbReference type="InterPro" id="IPR012677">
    <property type="entry name" value="Nucleotide-bd_a/b_plait_sf"/>
</dbReference>
<reference evidence="5" key="2">
    <citation type="submission" date="2023-05" db="EMBL/GenBank/DDBJ databases">
        <authorList>
            <consortium name="Lawrence Berkeley National Laboratory"/>
            <person name="Steindorff A."/>
            <person name="Hensen N."/>
            <person name="Bonometti L."/>
            <person name="Westerberg I."/>
            <person name="Brannstrom I.O."/>
            <person name="Guillou S."/>
            <person name="Cros-Aarteil S."/>
            <person name="Calhoun S."/>
            <person name="Haridas S."/>
            <person name="Kuo A."/>
            <person name="Mondo S."/>
            <person name="Pangilinan J."/>
            <person name="Riley R."/>
            <person name="Labutti K."/>
            <person name="Andreopoulos B."/>
            <person name="Lipzen A."/>
            <person name="Chen C."/>
            <person name="Yanf M."/>
            <person name="Daum C."/>
            <person name="Ng V."/>
            <person name="Clum A."/>
            <person name="Ohm R."/>
            <person name="Martin F."/>
            <person name="Silar P."/>
            <person name="Natvig D."/>
            <person name="Lalanne C."/>
            <person name="Gautier V."/>
            <person name="Ament-Velasquez S.L."/>
            <person name="Kruys A."/>
            <person name="Hutchinson M.I."/>
            <person name="Powell A.J."/>
            <person name="Barry K."/>
            <person name="Miller A.N."/>
            <person name="Grigoriev I.V."/>
            <person name="Debuchy R."/>
            <person name="Gladieux P."/>
            <person name="Thoren M.H."/>
            <person name="Johannesson H."/>
        </authorList>
    </citation>
    <scope>NUCLEOTIDE SEQUENCE</scope>
    <source>
        <strain evidence="5">CBS 315.58</strain>
    </source>
</reference>
<organism evidence="5 6">
    <name type="scientific">Triangularia verruculosa</name>
    <dbReference type="NCBI Taxonomy" id="2587418"/>
    <lineage>
        <taxon>Eukaryota</taxon>
        <taxon>Fungi</taxon>
        <taxon>Dikarya</taxon>
        <taxon>Ascomycota</taxon>
        <taxon>Pezizomycotina</taxon>
        <taxon>Sordariomycetes</taxon>
        <taxon>Sordariomycetidae</taxon>
        <taxon>Sordariales</taxon>
        <taxon>Podosporaceae</taxon>
        <taxon>Triangularia</taxon>
    </lineage>
</organism>
<evidence type="ECO:0000259" key="4">
    <source>
        <dbReference type="PROSITE" id="PS50102"/>
    </source>
</evidence>
<dbReference type="EMBL" id="MU863882">
    <property type="protein sequence ID" value="KAK4204467.1"/>
    <property type="molecule type" value="Genomic_DNA"/>
</dbReference>
<dbReference type="GO" id="GO:0005634">
    <property type="term" value="C:nucleus"/>
    <property type="evidence" value="ECO:0007669"/>
    <property type="project" value="TreeGrafter"/>
</dbReference>
<dbReference type="SUPFAM" id="SSF54928">
    <property type="entry name" value="RNA-binding domain, RBD"/>
    <property type="match status" value="2"/>
</dbReference>